<feature type="transmembrane region" description="Helical" evidence="1">
    <location>
        <begin position="21"/>
        <end position="42"/>
    </location>
</feature>
<comment type="caution">
    <text evidence="2">The sequence shown here is derived from an EMBL/GenBank/DDBJ whole genome shotgun (WGS) entry which is preliminary data.</text>
</comment>
<keyword evidence="1" id="KW-1133">Transmembrane helix</keyword>
<feature type="transmembrane region" description="Helical" evidence="1">
    <location>
        <begin position="226"/>
        <end position="247"/>
    </location>
</feature>
<keyword evidence="1" id="KW-0472">Membrane</keyword>
<gene>
    <name evidence="2" type="ORF">HKN21_01355</name>
</gene>
<name>A0A7Y2E532_UNCEI</name>
<reference evidence="2 3" key="1">
    <citation type="submission" date="2020-03" db="EMBL/GenBank/DDBJ databases">
        <title>Metabolic flexibility allows generalist bacteria to become dominant in a frequently disturbed ecosystem.</title>
        <authorList>
            <person name="Chen Y.-J."/>
            <person name="Leung P.M."/>
            <person name="Bay S.K."/>
            <person name="Hugenholtz P."/>
            <person name="Kessler A.J."/>
            <person name="Shelley G."/>
            <person name="Waite D.W."/>
            <person name="Cook P.L."/>
            <person name="Greening C."/>
        </authorList>
    </citation>
    <scope>NUCLEOTIDE SEQUENCE [LARGE SCALE GENOMIC DNA]</scope>
    <source>
        <strain evidence="2">SS_bin_28</strain>
    </source>
</reference>
<dbReference type="PANTHER" id="PTHR43471">
    <property type="entry name" value="ABC TRANSPORTER PERMEASE"/>
    <property type="match status" value="1"/>
</dbReference>
<protein>
    <submittedName>
        <fullName evidence="2">ABC transporter permease subunit</fullName>
    </submittedName>
</protein>
<keyword evidence="1" id="KW-0812">Transmembrane</keyword>
<dbReference type="GO" id="GO:0140359">
    <property type="term" value="F:ABC-type transporter activity"/>
    <property type="evidence" value="ECO:0007669"/>
    <property type="project" value="InterPro"/>
</dbReference>
<dbReference type="Pfam" id="PF12679">
    <property type="entry name" value="ABC2_membrane_2"/>
    <property type="match status" value="1"/>
</dbReference>
<organism evidence="2 3">
    <name type="scientific">Eiseniibacteriota bacterium</name>
    <dbReference type="NCBI Taxonomy" id="2212470"/>
    <lineage>
        <taxon>Bacteria</taxon>
        <taxon>Candidatus Eiseniibacteriota</taxon>
    </lineage>
</organism>
<evidence type="ECO:0000313" key="3">
    <source>
        <dbReference type="Proteomes" id="UP000547674"/>
    </source>
</evidence>
<dbReference type="PANTHER" id="PTHR43471:SF10">
    <property type="entry name" value="SLL1107 PROTEIN"/>
    <property type="match status" value="1"/>
</dbReference>
<feature type="transmembrane region" description="Helical" evidence="1">
    <location>
        <begin position="54"/>
        <end position="73"/>
    </location>
</feature>
<dbReference type="GO" id="GO:0005886">
    <property type="term" value="C:plasma membrane"/>
    <property type="evidence" value="ECO:0007669"/>
    <property type="project" value="UniProtKB-SubCell"/>
</dbReference>
<feature type="transmembrane region" description="Helical" evidence="1">
    <location>
        <begin position="100"/>
        <end position="125"/>
    </location>
</feature>
<dbReference type="Proteomes" id="UP000547674">
    <property type="component" value="Unassembled WGS sequence"/>
</dbReference>
<evidence type="ECO:0000256" key="1">
    <source>
        <dbReference type="SAM" id="Phobius"/>
    </source>
</evidence>
<feature type="transmembrane region" description="Helical" evidence="1">
    <location>
        <begin position="161"/>
        <end position="178"/>
    </location>
</feature>
<feature type="transmembrane region" description="Helical" evidence="1">
    <location>
        <begin position="131"/>
        <end position="154"/>
    </location>
</feature>
<accession>A0A7Y2E532</accession>
<sequence length="253" mass="27541">MRFYAVAQNTFRETQRDRVQWILLLYAIIVIMSAFVLSPLAMGEGYRVTRDLGLAALSIIGVVLIALVGGGLVQKEVERRTIHTILSKPVGRAEFLLGKYLGLLGMVTSMFLGMLAFLMLTLLIMEGRIEMAVLMAGFFTLGELAVLTAIVVAFSSFVSPVLSGIFTFAVFVFGHFSQDLLDFAEKAPAGVGFIARGIYAVIPHLHHFDLRSEAAYGVLPTFPQTLIAVVYGAAYLGAVLVVGSAILSRREFK</sequence>
<dbReference type="AlphaFoldDB" id="A0A7Y2E532"/>
<evidence type="ECO:0000313" key="2">
    <source>
        <dbReference type="EMBL" id="NNF05384.1"/>
    </source>
</evidence>
<proteinExistence type="predicted"/>
<dbReference type="EMBL" id="JABDJR010000048">
    <property type="protein sequence ID" value="NNF05384.1"/>
    <property type="molecule type" value="Genomic_DNA"/>
</dbReference>